<dbReference type="GO" id="GO:0003700">
    <property type="term" value="F:DNA-binding transcription factor activity"/>
    <property type="evidence" value="ECO:0007669"/>
    <property type="project" value="InterPro"/>
</dbReference>
<dbReference type="eggNOG" id="COG2522">
    <property type="taxonomic scope" value="Bacteria"/>
</dbReference>
<feature type="domain" description="HTH marR-type" evidence="1">
    <location>
        <begin position="148"/>
        <end position="191"/>
    </location>
</feature>
<reference evidence="2 3" key="1">
    <citation type="submission" date="2010-04" db="EMBL/GenBank/DDBJ databases">
        <authorList>
            <person name="Qin X."/>
            <person name="Bachman B."/>
            <person name="Battles P."/>
            <person name="Bell A."/>
            <person name="Bess C."/>
            <person name="Bickham C."/>
            <person name="Chaboub L."/>
            <person name="Chen D."/>
            <person name="Coyle M."/>
            <person name="Deiros D.R."/>
            <person name="Dinh H."/>
            <person name="Forbes L."/>
            <person name="Fowler G."/>
            <person name="Francisco L."/>
            <person name="Fu Q."/>
            <person name="Gubbala S."/>
            <person name="Hale W."/>
            <person name="Han Y."/>
            <person name="Hemphill L."/>
            <person name="Highlander S.K."/>
            <person name="Hirani K."/>
            <person name="Hogues M."/>
            <person name="Jackson L."/>
            <person name="Jakkamsetti A."/>
            <person name="Javaid M."/>
            <person name="Jiang H."/>
            <person name="Korchina V."/>
            <person name="Kovar C."/>
            <person name="Lara F."/>
            <person name="Lee S."/>
            <person name="Mata R."/>
            <person name="Mathew T."/>
            <person name="Moen C."/>
            <person name="Morales K."/>
            <person name="Munidasa M."/>
            <person name="Nazareth L."/>
            <person name="Ngo R."/>
            <person name="Nguyen L."/>
            <person name="Okwuonu G."/>
            <person name="Ongeri F."/>
            <person name="Patil S."/>
            <person name="Petrosino J."/>
            <person name="Pham C."/>
            <person name="Pham P."/>
            <person name="Pu L.-L."/>
            <person name="Puazo M."/>
            <person name="Raj R."/>
            <person name="Reid J."/>
            <person name="Rouhana J."/>
            <person name="Saada N."/>
            <person name="Shang Y."/>
            <person name="Simmons D."/>
            <person name="Thornton R."/>
            <person name="Warren J."/>
            <person name="Weissenberger G."/>
            <person name="Zhang J."/>
            <person name="Zhang L."/>
            <person name="Zhou C."/>
            <person name="Zhu D."/>
            <person name="Muzny D."/>
            <person name="Worley K."/>
            <person name="Gibbs R."/>
        </authorList>
    </citation>
    <scope>NUCLEOTIDE SEQUENCE [LARGE SCALE GENOMIC DNA]</scope>
    <source>
        <strain evidence="2 3">ATCC 49030</strain>
    </source>
</reference>
<organism evidence="2 3">
    <name type="scientific">Brevibacterium mcbrellneri ATCC 49030</name>
    <dbReference type="NCBI Taxonomy" id="585530"/>
    <lineage>
        <taxon>Bacteria</taxon>
        <taxon>Bacillati</taxon>
        <taxon>Actinomycetota</taxon>
        <taxon>Actinomycetes</taxon>
        <taxon>Micrococcales</taxon>
        <taxon>Brevibacteriaceae</taxon>
        <taxon>Brevibacterium</taxon>
    </lineage>
</organism>
<dbReference type="STRING" id="585530.HMPREF0183_1073"/>
<evidence type="ECO:0000313" key="3">
    <source>
        <dbReference type="Proteomes" id="UP000005714"/>
    </source>
</evidence>
<dbReference type="InterPro" id="IPR036390">
    <property type="entry name" value="WH_DNA-bd_sf"/>
</dbReference>
<comment type="caution">
    <text evidence="2">The sequence shown here is derived from an EMBL/GenBank/DDBJ whole genome shotgun (WGS) entry which is preliminary data.</text>
</comment>
<protein>
    <recommendedName>
        <fullName evidence="1">HTH marR-type domain-containing protein</fullName>
    </recommendedName>
</protein>
<sequence length="215" mass="23280">MDLRYTSTMFVLTVDQQGSRTARDRVPELLSALKGVPTVLPFVRTVGDEAQAVLDSASHVVHACIGIARASKWSVGIGIGEVEKPLPDSSDQARGEAFIAARGAVEAAKNSWSPLCVHTATSREEVIRDSHDAQTVLRLLFDLIARATDTQWRVIDAFRDAPSPSQADIAQSLGISQQAVSKSLRAGRAAGIMEAIDCAERLLHRAHQPWETHAH</sequence>
<dbReference type="SUPFAM" id="SSF46785">
    <property type="entry name" value="Winged helix' DNA-binding domain"/>
    <property type="match status" value="1"/>
</dbReference>
<proteinExistence type="predicted"/>
<dbReference type="Proteomes" id="UP000005714">
    <property type="component" value="Unassembled WGS sequence"/>
</dbReference>
<dbReference type="AlphaFoldDB" id="D4YMB3"/>
<keyword evidence="3" id="KW-1185">Reference proteome</keyword>
<evidence type="ECO:0000259" key="1">
    <source>
        <dbReference type="Pfam" id="PF12802"/>
    </source>
</evidence>
<name>D4YMB3_9MICO</name>
<dbReference type="Pfam" id="PF12802">
    <property type="entry name" value="MarR_2"/>
    <property type="match status" value="1"/>
</dbReference>
<gene>
    <name evidence="2" type="ORF">HMPREF0183_1073</name>
</gene>
<dbReference type="InterPro" id="IPR036388">
    <property type="entry name" value="WH-like_DNA-bd_sf"/>
</dbReference>
<dbReference type="Gene3D" id="1.10.10.10">
    <property type="entry name" value="Winged helix-like DNA-binding domain superfamily/Winged helix DNA-binding domain"/>
    <property type="match status" value="1"/>
</dbReference>
<dbReference type="EMBL" id="ADNU01000032">
    <property type="protein sequence ID" value="EFG47574.1"/>
    <property type="molecule type" value="Genomic_DNA"/>
</dbReference>
<dbReference type="InterPro" id="IPR000835">
    <property type="entry name" value="HTH_MarR-typ"/>
</dbReference>
<evidence type="ECO:0000313" key="2">
    <source>
        <dbReference type="EMBL" id="EFG47574.1"/>
    </source>
</evidence>
<accession>D4YMB3</accession>